<evidence type="ECO:0000313" key="1">
    <source>
        <dbReference type="EMBL" id="KAL2859466.1"/>
    </source>
</evidence>
<name>A0ABR4L4Y0_9EURO</name>
<proteinExistence type="predicted"/>
<accession>A0ABR4L4Y0</accession>
<keyword evidence="2" id="KW-1185">Reference proteome</keyword>
<gene>
    <name evidence="1" type="ORF">BJX68DRAFT_261903</name>
</gene>
<dbReference type="GeneID" id="98159476"/>
<organism evidence="1 2">
    <name type="scientific">Aspergillus pseudodeflectus</name>
    <dbReference type="NCBI Taxonomy" id="176178"/>
    <lineage>
        <taxon>Eukaryota</taxon>
        <taxon>Fungi</taxon>
        <taxon>Dikarya</taxon>
        <taxon>Ascomycota</taxon>
        <taxon>Pezizomycotina</taxon>
        <taxon>Eurotiomycetes</taxon>
        <taxon>Eurotiomycetidae</taxon>
        <taxon>Eurotiales</taxon>
        <taxon>Aspergillaceae</taxon>
        <taxon>Aspergillus</taxon>
        <taxon>Aspergillus subgen. Nidulantes</taxon>
    </lineage>
</organism>
<dbReference type="RefSeq" id="XP_070904400.1">
    <property type="nucleotide sequence ID" value="XM_071044312.1"/>
</dbReference>
<evidence type="ECO:0008006" key="3">
    <source>
        <dbReference type="Google" id="ProtNLM"/>
    </source>
</evidence>
<comment type="caution">
    <text evidence="1">The sequence shown here is derived from an EMBL/GenBank/DDBJ whole genome shotgun (WGS) entry which is preliminary data.</text>
</comment>
<sequence>MGLAAVPGVEVGVAPDPPISYCPYMSELVRFFLTSIALPSDTVMTDSLAHHLRSHWMQTAMTDPCLFHATLFSASASIDMLRGQQSTTLTLYHQTWAIRLINERLAQREPVLTYGTLGAVIPLLYYNMVALDRESAVAHQKGLVKMLLATPKSFRADIGPLIAIVKL</sequence>
<dbReference type="PANTHER" id="PTHR37540">
    <property type="entry name" value="TRANSCRIPTION FACTOR (ACR-2), PUTATIVE-RELATED-RELATED"/>
    <property type="match status" value="1"/>
</dbReference>
<dbReference type="EMBL" id="JBFXLR010000003">
    <property type="protein sequence ID" value="KAL2859466.1"/>
    <property type="molecule type" value="Genomic_DNA"/>
</dbReference>
<evidence type="ECO:0000313" key="2">
    <source>
        <dbReference type="Proteomes" id="UP001610444"/>
    </source>
</evidence>
<protein>
    <recommendedName>
        <fullName evidence="3">Transcription factor domain-containing protein</fullName>
    </recommendedName>
</protein>
<reference evidence="1 2" key="1">
    <citation type="submission" date="2024-07" db="EMBL/GenBank/DDBJ databases">
        <title>Section-level genome sequencing and comparative genomics of Aspergillus sections Usti and Cavernicolus.</title>
        <authorList>
            <consortium name="Lawrence Berkeley National Laboratory"/>
            <person name="Nybo J.L."/>
            <person name="Vesth T.C."/>
            <person name="Theobald S."/>
            <person name="Frisvad J.C."/>
            <person name="Larsen T.O."/>
            <person name="Kjaerboelling I."/>
            <person name="Rothschild-Mancinelli K."/>
            <person name="Lyhne E.K."/>
            <person name="Kogle M.E."/>
            <person name="Barry K."/>
            <person name="Clum A."/>
            <person name="Na H."/>
            <person name="Ledsgaard L."/>
            <person name="Lin J."/>
            <person name="Lipzen A."/>
            <person name="Kuo A."/>
            <person name="Riley R."/>
            <person name="Mondo S."/>
            <person name="LaButti K."/>
            <person name="Haridas S."/>
            <person name="Pangalinan J."/>
            <person name="Salamov A.A."/>
            <person name="Simmons B.A."/>
            <person name="Magnuson J.K."/>
            <person name="Chen J."/>
            <person name="Drula E."/>
            <person name="Henrissat B."/>
            <person name="Wiebenga A."/>
            <person name="Lubbers R.J."/>
            <person name="Gomes A.C."/>
            <person name="Macurrencykelacurrency M.R."/>
            <person name="Stajich J."/>
            <person name="Grigoriev I.V."/>
            <person name="Mortensen U.H."/>
            <person name="De vries R.P."/>
            <person name="Baker S.E."/>
            <person name="Andersen M.R."/>
        </authorList>
    </citation>
    <scope>NUCLEOTIDE SEQUENCE [LARGE SCALE GENOMIC DNA]</scope>
    <source>
        <strain evidence="1 2">CBS 756.74</strain>
    </source>
</reference>
<dbReference type="Proteomes" id="UP001610444">
    <property type="component" value="Unassembled WGS sequence"/>
</dbReference>
<dbReference type="PANTHER" id="PTHR37540:SF5">
    <property type="entry name" value="TRANSCRIPTION FACTOR DOMAIN-CONTAINING PROTEIN"/>
    <property type="match status" value="1"/>
</dbReference>